<organism evidence="1 2">
    <name type="scientific">Streptomyces inhibens</name>
    <dbReference type="NCBI Taxonomy" id="2293571"/>
    <lineage>
        <taxon>Bacteria</taxon>
        <taxon>Bacillati</taxon>
        <taxon>Actinomycetota</taxon>
        <taxon>Actinomycetes</taxon>
        <taxon>Kitasatosporales</taxon>
        <taxon>Streptomycetaceae</taxon>
        <taxon>Streptomyces</taxon>
    </lineage>
</organism>
<sequence length="70" mass="7532">MPDIGQIVHDTATDKVGEFRGAIGGRWMLRPAGGGVEWEAKPEAVEPAGTSEHVRALAAEHNARCRNTRP</sequence>
<dbReference type="EMBL" id="QUAC01000055">
    <property type="protein sequence ID" value="REK90831.1"/>
    <property type="molecule type" value="Genomic_DNA"/>
</dbReference>
<keyword evidence="2" id="KW-1185">Reference proteome</keyword>
<protein>
    <submittedName>
        <fullName evidence="1">Uncharacterized protein</fullName>
    </submittedName>
</protein>
<dbReference type="Proteomes" id="UP000262477">
    <property type="component" value="Unassembled WGS sequence"/>
</dbReference>
<proteinExistence type="predicted"/>
<gene>
    <name evidence="1" type="ORF">DY245_08140</name>
</gene>
<reference evidence="1 2" key="1">
    <citation type="submission" date="2018-08" db="EMBL/GenBank/DDBJ databases">
        <title>Streptomyces NEAU-D10 sp. nov., a novel Actinomycete isolated from soil.</title>
        <authorList>
            <person name="Jin L."/>
        </authorList>
    </citation>
    <scope>NUCLEOTIDE SEQUENCE [LARGE SCALE GENOMIC DNA]</scope>
    <source>
        <strain evidence="1 2">NEAU-D10</strain>
    </source>
</reference>
<name>A0A371Q812_STRIH</name>
<evidence type="ECO:0000313" key="2">
    <source>
        <dbReference type="Proteomes" id="UP000262477"/>
    </source>
</evidence>
<dbReference type="AlphaFoldDB" id="A0A371Q812"/>
<evidence type="ECO:0000313" key="1">
    <source>
        <dbReference type="EMBL" id="REK90831.1"/>
    </source>
</evidence>
<comment type="caution">
    <text evidence="1">The sequence shown here is derived from an EMBL/GenBank/DDBJ whole genome shotgun (WGS) entry which is preliminary data.</text>
</comment>
<accession>A0A371Q812</accession>
<dbReference type="OrthoDB" id="3855669at2"/>